<dbReference type="EMBL" id="JANEYF010000952">
    <property type="protein sequence ID" value="KAJ8966701.1"/>
    <property type="molecule type" value="Genomic_DNA"/>
</dbReference>
<dbReference type="AlphaFoldDB" id="A0AAV8ZP60"/>
<dbReference type="GO" id="GO:0005634">
    <property type="term" value="C:nucleus"/>
    <property type="evidence" value="ECO:0007669"/>
    <property type="project" value="TreeGrafter"/>
</dbReference>
<evidence type="ECO:0000256" key="1">
    <source>
        <dbReference type="ARBA" id="ARBA00022694"/>
    </source>
</evidence>
<dbReference type="GO" id="GO:0001522">
    <property type="term" value="P:pseudouridine synthesis"/>
    <property type="evidence" value="ECO:0007669"/>
    <property type="project" value="InterPro"/>
</dbReference>
<dbReference type="PANTHER" id="PTHR13326:SF31">
    <property type="entry name" value="PSEUDOURIDYLATE SYNTHASE 7 HOMOLOG"/>
    <property type="match status" value="1"/>
</dbReference>
<evidence type="ECO:0000313" key="4">
    <source>
        <dbReference type="Proteomes" id="UP001162156"/>
    </source>
</evidence>
<comment type="caution">
    <text evidence="3">The sequence shown here is derived from an EMBL/GenBank/DDBJ whole genome shotgun (WGS) entry which is preliminary data.</text>
</comment>
<dbReference type="InterPro" id="IPR042214">
    <property type="entry name" value="TruD_catalytic"/>
</dbReference>
<sequence>MIMEDGQYKALVMEFDLPSSCYATMVLREILKVDTSSSAQARLNDYHESEKKKIVVSQTNENDKTPEMCGIMQTSSLLLDPNKYAEFKDSVFKVSENSVKRKNDEEKDDNKKVKTDESVEETGIKMEASLV</sequence>
<proteinExistence type="predicted"/>
<evidence type="ECO:0000256" key="2">
    <source>
        <dbReference type="SAM" id="MobiDB-lite"/>
    </source>
</evidence>
<dbReference type="InterPro" id="IPR020103">
    <property type="entry name" value="PsdUridine_synth_cat_dom_sf"/>
</dbReference>
<keyword evidence="4" id="KW-1185">Reference proteome</keyword>
<dbReference type="GO" id="GO:0009982">
    <property type="term" value="F:pseudouridine synthase activity"/>
    <property type="evidence" value="ECO:0007669"/>
    <property type="project" value="InterPro"/>
</dbReference>
<protein>
    <submittedName>
        <fullName evidence="3">Uncharacterized protein</fullName>
    </submittedName>
</protein>
<dbReference type="SUPFAM" id="SSF55120">
    <property type="entry name" value="Pseudouridine synthase"/>
    <property type="match status" value="1"/>
</dbReference>
<dbReference type="GO" id="GO:0008033">
    <property type="term" value="P:tRNA processing"/>
    <property type="evidence" value="ECO:0007669"/>
    <property type="project" value="UniProtKB-KW"/>
</dbReference>
<accession>A0AAV8ZP60</accession>
<dbReference type="Proteomes" id="UP001162156">
    <property type="component" value="Unassembled WGS sequence"/>
</dbReference>
<dbReference type="Gene3D" id="3.30.2350.20">
    <property type="entry name" value="TruD, catalytic domain"/>
    <property type="match status" value="1"/>
</dbReference>
<keyword evidence="1" id="KW-0819">tRNA processing</keyword>
<evidence type="ECO:0000313" key="3">
    <source>
        <dbReference type="EMBL" id="KAJ8966701.1"/>
    </source>
</evidence>
<feature type="compositionally biased region" description="Basic and acidic residues" evidence="2">
    <location>
        <begin position="98"/>
        <end position="117"/>
    </location>
</feature>
<organism evidence="3 4">
    <name type="scientific">Rhamnusium bicolor</name>
    <dbReference type="NCBI Taxonomy" id="1586634"/>
    <lineage>
        <taxon>Eukaryota</taxon>
        <taxon>Metazoa</taxon>
        <taxon>Ecdysozoa</taxon>
        <taxon>Arthropoda</taxon>
        <taxon>Hexapoda</taxon>
        <taxon>Insecta</taxon>
        <taxon>Pterygota</taxon>
        <taxon>Neoptera</taxon>
        <taxon>Endopterygota</taxon>
        <taxon>Coleoptera</taxon>
        <taxon>Polyphaga</taxon>
        <taxon>Cucujiformia</taxon>
        <taxon>Chrysomeloidea</taxon>
        <taxon>Cerambycidae</taxon>
        <taxon>Lepturinae</taxon>
        <taxon>Rhagiini</taxon>
        <taxon>Rhamnusium</taxon>
    </lineage>
</organism>
<dbReference type="GO" id="GO:0003723">
    <property type="term" value="F:RNA binding"/>
    <property type="evidence" value="ECO:0007669"/>
    <property type="project" value="InterPro"/>
</dbReference>
<gene>
    <name evidence="3" type="ORF">NQ314_003351</name>
</gene>
<name>A0AAV8ZP60_9CUCU</name>
<dbReference type="PANTHER" id="PTHR13326">
    <property type="entry name" value="TRNA PSEUDOURIDINE SYNTHASE D"/>
    <property type="match status" value="1"/>
</dbReference>
<feature type="region of interest" description="Disordered" evidence="2">
    <location>
        <begin position="98"/>
        <end position="131"/>
    </location>
</feature>
<reference evidence="3" key="1">
    <citation type="journal article" date="2023" name="Insect Mol. Biol.">
        <title>Genome sequencing provides insights into the evolution of gene families encoding plant cell wall-degrading enzymes in longhorned beetles.</title>
        <authorList>
            <person name="Shin N.R."/>
            <person name="Okamura Y."/>
            <person name="Kirsch R."/>
            <person name="Pauchet Y."/>
        </authorList>
    </citation>
    <scope>NUCLEOTIDE SEQUENCE</scope>
    <source>
        <strain evidence="3">RBIC_L_NR</strain>
    </source>
</reference>
<dbReference type="InterPro" id="IPR001656">
    <property type="entry name" value="PsdUridine_synth_TruD"/>
</dbReference>